<sequence length="245" mass="28351">MSIEHRLMQWNLISSFVTLLTEQIGKISDDIRGNSELLEVRFFPLETALFANWTTFISISLVYSLVVFLYPFDELKVRMKKNEEKIEKCPFADLDAFGSLMNSFPLQFIQRHDGRTIHDGYSLPSPLSFFVRLISFSIRNVVYRAIDATRKVHKVSGSRRRLHRPSLLHCFISAQLLQRRMQLRRSTGIPFPVSIPSLIIHSREDYVGTRSSNGHEYELLRNITTHSNKGPVSQNNSAFPTHYYA</sequence>
<dbReference type="Proteomes" id="UP000005239">
    <property type="component" value="Unassembled WGS sequence"/>
</dbReference>
<reference evidence="4" key="1">
    <citation type="journal article" date="2008" name="Nat. Genet.">
        <title>The Pristionchus pacificus genome provides a unique perspective on nematode lifestyle and parasitism.</title>
        <authorList>
            <person name="Dieterich C."/>
            <person name="Clifton S.W."/>
            <person name="Schuster L.N."/>
            <person name="Chinwalla A."/>
            <person name="Delehaunty K."/>
            <person name="Dinkelacker I."/>
            <person name="Fulton L."/>
            <person name="Fulton R."/>
            <person name="Godfrey J."/>
            <person name="Minx P."/>
            <person name="Mitreva M."/>
            <person name="Roeseler W."/>
            <person name="Tian H."/>
            <person name="Witte H."/>
            <person name="Yang S.P."/>
            <person name="Wilson R.K."/>
            <person name="Sommer R.J."/>
        </authorList>
    </citation>
    <scope>NUCLEOTIDE SEQUENCE [LARGE SCALE GENOMIC DNA]</scope>
    <source>
        <strain evidence="4">PS312</strain>
    </source>
</reference>
<dbReference type="AlphaFoldDB" id="A0A2A6CRU4"/>
<reference evidence="3" key="2">
    <citation type="submission" date="2022-06" db="UniProtKB">
        <authorList>
            <consortium name="EnsemblMetazoa"/>
        </authorList>
    </citation>
    <scope>IDENTIFICATION</scope>
    <source>
        <strain evidence="3">PS312</strain>
    </source>
</reference>
<feature type="compositionally biased region" description="Polar residues" evidence="1">
    <location>
        <begin position="226"/>
        <end position="239"/>
    </location>
</feature>
<gene>
    <name evidence="3" type="primary">WBGene00276155</name>
</gene>
<keyword evidence="4" id="KW-1185">Reference proteome</keyword>
<feature type="region of interest" description="Disordered" evidence="1">
    <location>
        <begin position="226"/>
        <end position="245"/>
    </location>
</feature>
<evidence type="ECO:0000256" key="2">
    <source>
        <dbReference type="SAM" id="Phobius"/>
    </source>
</evidence>
<keyword evidence="2" id="KW-0812">Transmembrane</keyword>
<protein>
    <submittedName>
        <fullName evidence="3">Uncharacterized protein</fullName>
    </submittedName>
</protein>
<keyword evidence="2" id="KW-0472">Membrane</keyword>
<proteinExistence type="predicted"/>
<name>A0A2A6CRU4_PRIPA</name>
<organism evidence="3 4">
    <name type="scientific">Pristionchus pacificus</name>
    <name type="common">Parasitic nematode worm</name>
    <dbReference type="NCBI Taxonomy" id="54126"/>
    <lineage>
        <taxon>Eukaryota</taxon>
        <taxon>Metazoa</taxon>
        <taxon>Ecdysozoa</taxon>
        <taxon>Nematoda</taxon>
        <taxon>Chromadorea</taxon>
        <taxon>Rhabditida</taxon>
        <taxon>Rhabditina</taxon>
        <taxon>Diplogasteromorpha</taxon>
        <taxon>Diplogasteroidea</taxon>
        <taxon>Neodiplogasteridae</taxon>
        <taxon>Pristionchus</taxon>
    </lineage>
</organism>
<accession>A0A8R1USM6</accession>
<evidence type="ECO:0000313" key="3">
    <source>
        <dbReference type="EnsemblMetazoa" id="PPA37786.1"/>
    </source>
</evidence>
<keyword evidence="2" id="KW-1133">Transmembrane helix</keyword>
<evidence type="ECO:0000313" key="4">
    <source>
        <dbReference type="Proteomes" id="UP000005239"/>
    </source>
</evidence>
<evidence type="ECO:0000256" key="1">
    <source>
        <dbReference type="SAM" id="MobiDB-lite"/>
    </source>
</evidence>
<dbReference type="EnsemblMetazoa" id="PPA37786.1">
    <property type="protein sequence ID" value="PPA37786.1"/>
    <property type="gene ID" value="WBGene00276155"/>
</dbReference>
<feature type="transmembrane region" description="Helical" evidence="2">
    <location>
        <begin position="49"/>
        <end position="72"/>
    </location>
</feature>
<accession>A0A2A6CRU4</accession>